<dbReference type="EC" id="2.7.11.1" evidence="1"/>
<evidence type="ECO:0000256" key="7">
    <source>
        <dbReference type="SAM" id="MobiDB-lite"/>
    </source>
</evidence>
<evidence type="ECO:0000256" key="5">
    <source>
        <dbReference type="ARBA" id="ARBA00022777"/>
    </source>
</evidence>
<keyword evidence="3" id="KW-0808">Transferase</keyword>
<evidence type="ECO:0000313" key="11">
    <source>
        <dbReference type="Proteomes" id="UP000028058"/>
    </source>
</evidence>
<evidence type="ECO:0000256" key="3">
    <source>
        <dbReference type="ARBA" id="ARBA00022679"/>
    </source>
</evidence>
<dbReference type="Pfam" id="PF00069">
    <property type="entry name" value="Pkinase"/>
    <property type="match status" value="1"/>
</dbReference>
<reference evidence="10 11" key="1">
    <citation type="journal article" date="2014" name="Genome Announc.">
        <title>Draft Genome Sequence of Streptomyces fradiae ATCC 19609, a Strain Highly Sensitive to Antibiotics.</title>
        <authorList>
            <person name="Bekker O.B."/>
            <person name="Klimina K.M."/>
            <person name="Vatlin A.A."/>
            <person name="Zakharevich N.V."/>
            <person name="Kasianov A.S."/>
            <person name="Danilenko V.N."/>
        </authorList>
    </citation>
    <scope>NUCLEOTIDE SEQUENCE [LARGE SCALE GENOMIC DNA]</scope>
    <source>
        <strain evidence="10 11">ATCC 19609</strain>
    </source>
</reference>
<keyword evidence="8" id="KW-0472">Membrane</keyword>
<keyword evidence="8" id="KW-0812">Transmembrane</keyword>
<proteinExistence type="predicted"/>
<dbReference type="GO" id="GO:0005524">
    <property type="term" value="F:ATP binding"/>
    <property type="evidence" value="ECO:0007669"/>
    <property type="project" value="UniProtKB-KW"/>
</dbReference>
<dbReference type="InterPro" id="IPR000719">
    <property type="entry name" value="Prot_kinase_dom"/>
</dbReference>
<dbReference type="GO" id="GO:0004674">
    <property type="term" value="F:protein serine/threonine kinase activity"/>
    <property type="evidence" value="ECO:0007669"/>
    <property type="project" value="UniProtKB-KW"/>
</dbReference>
<keyword evidence="8" id="KW-1133">Transmembrane helix</keyword>
<dbReference type="SMART" id="SM00220">
    <property type="entry name" value="S_TKc"/>
    <property type="match status" value="1"/>
</dbReference>
<keyword evidence="6" id="KW-0067">ATP-binding</keyword>
<evidence type="ECO:0000256" key="1">
    <source>
        <dbReference type="ARBA" id="ARBA00012513"/>
    </source>
</evidence>
<dbReference type="AlphaFoldDB" id="A0A3M8FEM4"/>
<evidence type="ECO:0000313" key="10">
    <source>
        <dbReference type="EMBL" id="RKM99524.1"/>
    </source>
</evidence>
<feature type="region of interest" description="Disordered" evidence="7">
    <location>
        <begin position="322"/>
        <end position="389"/>
    </location>
</feature>
<dbReference type="CDD" id="cd14014">
    <property type="entry name" value="STKc_PknB_like"/>
    <property type="match status" value="1"/>
</dbReference>
<evidence type="ECO:0000256" key="2">
    <source>
        <dbReference type="ARBA" id="ARBA00022527"/>
    </source>
</evidence>
<dbReference type="Gene3D" id="1.10.510.10">
    <property type="entry name" value="Transferase(Phosphotransferase) domain 1"/>
    <property type="match status" value="1"/>
</dbReference>
<feature type="region of interest" description="Disordered" evidence="7">
    <location>
        <begin position="254"/>
        <end position="295"/>
    </location>
</feature>
<feature type="compositionally biased region" description="Pro residues" evidence="7">
    <location>
        <begin position="258"/>
        <end position="267"/>
    </location>
</feature>
<dbReference type="PANTHER" id="PTHR43289">
    <property type="entry name" value="MITOGEN-ACTIVATED PROTEIN KINASE KINASE KINASE 20-RELATED"/>
    <property type="match status" value="1"/>
</dbReference>
<evidence type="ECO:0000259" key="9">
    <source>
        <dbReference type="PROSITE" id="PS50011"/>
    </source>
</evidence>
<feature type="compositionally biased region" description="Low complexity" evidence="7">
    <location>
        <begin position="268"/>
        <end position="282"/>
    </location>
</feature>
<evidence type="ECO:0000256" key="6">
    <source>
        <dbReference type="ARBA" id="ARBA00022840"/>
    </source>
</evidence>
<evidence type="ECO:0000256" key="8">
    <source>
        <dbReference type="SAM" id="Phobius"/>
    </source>
</evidence>
<evidence type="ECO:0000256" key="4">
    <source>
        <dbReference type="ARBA" id="ARBA00022741"/>
    </source>
</evidence>
<keyword evidence="2 10" id="KW-0723">Serine/threonine-protein kinase</keyword>
<accession>A0A3M8FEM4</accession>
<protein>
    <recommendedName>
        <fullName evidence="1">non-specific serine/threonine protein kinase</fullName>
        <ecNumber evidence="1">2.7.11.1</ecNumber>
    </recommendedName>
</protein>
<keyword evidence="5 10" id="KW-0418">Kinase</keyword>
<dbReference type="PROSITE" id="PS50011">
    <property type="entry name" value="PROTEIN_KINASE_DOM"/>
    <property type="match status" value="1"/>
</dbReference>
<dbReference type="EMBL" id="JNAD02000001">
    <property type="protein sequence ID" value="RKM99524.1"/>
    <property type="molecule type" value="Genomic_DNA"/>
</dbReference>
<dbReference type="OrthoDB" id="9762169at2"/>
<sequence>MGAVWRARDRALQREVALKEVRPPDPEAAGAGPGAGHVLQERVWREARALARLSHPHVVTIHHIVDDEGPYPWLVMELLSGGTLQDRLDTRGPMTPAEAARTGRELLSALSAAHAAGIHHRDVKPANVLLRPDGGAVLTDFGIAALQGSVTLTAVGDVIGSPEYIAPERLRGRDDLPASDLWSLGMLLYVAVEGVNPVRRATAVATLAAVLDEPVPPPRRAGPLAPVLAELLVRDPAARPDAARLDRLLAAAAEGSTAPPPPAPTLPGPLHTAPTVTTAGSGPPAPAGRDRRGRRTVAGMAAAAVVGAGLAATGVYLALTGDGGNPPPPTRTTSASTGTASATGPATPSSSASPSTTPTSSSAGPSTSPETPPRTPPESSPSATGPRPGTWIAQLFSEAVVAGKPAPRRQLAELREKIPAALLLHSSDFASLRPGYWVIYAPGPFGDGEAALAFCAEHGRATENECVGRYLSHDEDDRELLCLPTPDGGSRGRCTRP</sequence>
<dbReference type="InterPro" id="IPR008271">
    <property type="entry name" value="Ser/Thr_kinase_AS"/>
</dbReference>
<organism evidence="10 11">
    <name type="scientific">Streptomyces xinghaiensis</name>
    <dbReference type="NCBI Taxonomy" id="1038928"/>
    <lineage>
        <taxon>Bacteria</taxon>
        <taxon>Bacillati</taxon>
        <taxon>Actinomycetota</taxon>
        <taxon>Actinomycetes</taxon>
        <taxon>Kitasatosporales</taxon>
        <taxon>Streptomycetaceae</taxon>
        <taxon>Streptomyces</taxon>
    </lineage>
</organism>
<dbReference type="PANTHER" id="PTHR43289:SF6">
    <property type="entry name" value="SERINE_THREONINE-PROTEIN KINASE NEKL-3"/>
    <property type="match status" value="1"/>
</dbReference>
<dbReference type="SUPFAM" id="SSF56112">
    <property type="entry name" value="Protein kinase-like (PK-like)"/>
    <property type="match status" value="1"/>
</dbReference>
<keyword evidence="11" id="KW-1185">Reference proteome</keyword>
<dbReference type="InterPro" id="IPR011009">
    <property type="entry name" value="Kinase-like_dom_sf"/>
</dbReference>
<comment type="caution">
    <text evidence="10">The sequence shown here is derived from an EMBL/GenBank/DDBJ whole genome shotgun (WGS) entry which is preliminary data.</text>
</comment>
<keyword evidence="4" id="KW-0547">Nucleotide-binding</keyword>
<dbReference type="Proteomes" id="UP000028058">
    <property type="component" value="Unassembled WGS sequence"/>
</dbReference>
<feature type="transmembrane region" description="Helical" evidence="8">
    <location>
        <begin position="297"/>
        <end position="319"/>
    </location>
</feature>
<dbReference type="PROSITE" id="PS00108">
    <property type="entry name" value="PROTEIN_KINASE_ST"/>
    <property type="match status" value="1"/>
</dbReference>
<name>A0A3M8FEM4_9ACTN</name>
<feature type="compositionally biased region" description="Low complexity" evidence="7">
    <location>
        <begin position="331"/>
        <end position="369"/>
    </location>
</feature>
<feature type="domain" description="Protein kinase" evidence="9">
    <location>
        <begin position="1"/>
        <end position="249"/>
    </location>
</feature>
<feature type="compositionally biased region" description="Pro residues" evidence="7">
    <location>
        <begin position="370"/>
        <end position="379"/>
    </location>
</feature>
<gene>
    <name evidence="10" type="ORF">SFRA_003155</name>
</gene>